<organism evidence="9 10">
    <name type="scientific">Lysinibacillus capsici</name>
    <dbReference type="NCBI Taxonomy" id="2115968"/>
    <lineage>
        <taxon>Bacteria</taxon>
        <taxon>Bacillati</taxon>
        <taxon>Bacillota</taxon>
        <taxon>Bacilli</taxon>
        <taxon>Bacillales</taxon>
        <taxon>Bacillaceae</taxon>
        <taxon>Lysinibacillus</taxon>
    </lineage>
</organism>
<keyword evidence="3" id="KW-0813">Transport</keyword>
<evidence type="ECO:0000256" key="2">
    <source>
        <dbReference type="ARBA" id="ARBA00005417"/>
    </source>
</evidence>
<evidence type="ECO:0000256" key="6">
    <source>
        <dbReference type="ARBA" id="ARBA00022840"/>
    </source>
</evidence>
<dbReference type="GO" id="GO:0005524">
    <property type="term" value="F:ATP binding"/>
    <property type="evidence" value="ECO:0007669"/>
    <property type="project" value="UniProtKB-KW"/>
</dbReference>
<keyword evidence="7" id="KW-0472">Membrane</keyword>
<protein>
    <submittedName>
        <fullName evidence="9">Oligopeptide ABC transporter ATP-binding protein</fullName>
        <ecNumber evidence="9">3.6.3.-</ecNumber>
    </submittedName>
</protein>
<dbReference type="InterPro" id="IPR003439">
    <property type="entry name" value="ABC_transporter-like_ATP-bd"/>
</dbReference>
<comment type="subcellular location">
    <subcellularLocation>
        <location evidence="1">Cell membrane</location>
        <topology evidence="1">Peripheral membrane protein</topology>
    </subcellularLocation>
</comment>
<dbReference type="PANTHER" id="PTHR43297">
    <property type="entry name" value="OLIGOPEPTIDE TRANSPORT ATP-BINDING PROTEIN APPD"/>
    <property type="match status" value="1"/>
</dbReference>
<dbReference type="Proteomes" id="UP000251431">
    <property type="component" value="Unassembled WGS sequence"/>
</dbReference>
<dbReference type="GO" id="GO:0005886">
    <property type="term" value="C:plasma membrane"/>
    <property type="evidence" value="ECO:0007669"/>
    <property type="project" value="UniProtKB-SubCell"/>
</dbReference>
<dbReference type="PANTHER" id="PTHR43297:SF2">
    <property type="entry name" value="DIPEPTIDE TRANSPORT ATP-BINDING PROTEIN DPPD"/>
    <property type="match status" value="1"/>
</dbReference>
<dbReference type="AlphaFoldDB" id="A0A2X1A1G8"/>
<evidence type="ECO:0000256" key="3">
    <source>
        <dbReference type="ARBA" id="ARBA00022448"/>
    </source>
</evidence>
<keyword evidence="9" id="KW-0378">Hydrolase</keyword>
<dbReference type="GO" id="GO:0016887">
    <property type="term" value="F:ATP hydrolysis activity"/>
    <property type="evidence" value="ECO:0007669"/>
    <property type="project" value="InterPro"/>
</dbReference>
<proteinExistence type="inferred from homology"/>
<dbReference type="PROSITE" id="PS50893">
    <property type="entry name" value="ABC_TRANSPORTER_2"/>
    <property type="match status" value="1"/>
</dbReference>
<dbReference type="SMART" id="SM00382">
    <property type="entry name" value="AAA"/>
    <property type="match status" value="1"/>
</dbReference>
<keyword evidence="5" id="KW-0547">Nucleotide-binding</keyword>
<evidence type="ECO:0000259" key="8">
    <source>
        <dbReference type="PROSITE" id="PS50893"/>
    </source>
</evidence>
<keyword evidence="4" id="KW-1003">Cell membrane</keyword>
<evidence type="ECO:0000313" key="10">
    <source>
        <dbReference type="Proteomes" id="UP000251431"/>
    </source>
</evidence>
<gene>
    <name evidence="9" type="primary">appDB</name>
    <name evidence="9" type="ORF">NCTC7582_04994</name>
</gene>
<dbReference type="InterPro" id="IPR003593">
    <property type="entry name" value="AAA+_ATPase"/>
</dbReference>
<dbReference type="Pfam" id="PF00005">
    <property type="entry name" value="ABC_tran"/>
    <property type="match status" value="1"/>
</dbReference>
<evidence type="ECO:0000256" key="5">
    <source>
        <dbReference type="ARBA" id="ARBA00022741"/>
    </source>
</evidence>
<name>A0A2X1A1G8_9BACI</name>
<comment type="similarity">
    <text evidence="2">Belongs to the ABC transporter superfamily.</text>
</comment>
<dbReference type="Gene3D" id="3.40.50.300">
    <property type="entry name" value="P-loop containing nucleotide triphosphate hydrolases"/>
    <property type="match status" value="1"/>
</dbReference>
<sequence length="249" mass="27990">MFKMENVTVRINEKFILNDLSFTVPKGQITVMIGESGSGKSTMLSAILGMLPAQATVEGSIFFNGRNIVELAKQDQAVLRQRHFFTIFQDAANSFSPTQKMKQQLYGLTALRMGQTKGVFLAKMKHIVQDLHLPADVLERYPFELSGGMLQRCMLACALYLAPAVLLADEPTSSLDMLHQQEFIQQLKRLHTQLETTVLLITHDLDVAASIADFILVMKNGEIVERGQVTEIFEQPKHPYTKQLVAHHF</sequence>
<evidence type="ECO:0000256" key="4">
    <source>
        <dbReference type="ARBA" id="ARBA00022475"/>
    </source>
</evidence>
<dbReference type="InterPro" id="IPR050388">
    <property type="entry name" value="ABC_Ni/Peptide_Import"/>
</dbReference>
<evidence type="ECO:0000256" key="7">
    <source>
        <dbReference type="ARBA" id="ARBA00023136"/>
    </source>
</evidence>
<dbReference type="InterPro" id="IPR027417">
    <property type="entry name" value="P-loop_NTPase"/>
</dbReference>
<evidence type="ECO:0000313" key="9">
    <source>
        <dbReference type="EMBL" id="SPU39018.1"/>
    </source>
</evidence>
<evidence type="ECO:0000256" key="1">
    <source>
        <dbReference type="ARBA" id="ARBA00004202"/>
    </source>
</evidence>
<feature type="domain" description="ABC transporter" evidence="8">
    <location>
        <begin position="2"/>
        <end position="245"/>
    </location>
</feature>
<keyword evidence="6 9" id="KW-0067">ATP-binding</keyword>
<dbReference type="EMBL" id="UAQE01000004">
    <property type="protein sequence ID" value="SPU39018.1"/>
    <property type="molecule type" value="Genomic_DNA"/>
</dbReference>
<dbReference type="SUPFAM" id="SSF52540">
    <property type="entry name" value="P-loop containing nucleoside triphosphate hydrolases"/>
    <property type="match status" value="1"/>
</dbReference>
<dbReference type="RefSeq" id="WP_112118739.1">
    <property type="nucleotide sequence ID" value="NZ_JAXOWA010000001.1"/>
</dbReference>
<dbReference type="EC" id="3.6.3.-" evidence="9"/>
<accession>A0A2X1A1G8</accession>
<reference evidence="9 10" key="1">
    <citation type="submission" date="2018-06" db="EMBL/GenBank/DDBJ databases">
        <authorList>
            <consortium name="Pathogen Informatics"/>
            <person name="Doyle S."/>
        </authorList>
    </citation>
    <scope>NUCLEOTIDE SEQUENCE [LARGE SCALE GENOMIC DNA]</scope>
    <source>
        <strain evidence="9 10">NCTC7582</strain>
    </source>
</reference>
<dbReference type="CDD" id="cd03257">
    <property type="entry name" value="ABC_NikE_OppD_transporters"/>
    <property type="match status" value="1"/>
</dbReference>